<feature type="region of interest" description="Disordered" evidence="2">
    <location>
        <begin position="1773"/>
        <end position="1834"/>
    </location>
</feature>
<dbReference type="EMBL" id="ML977312">
    <property type="protein sequence ID" value="KAF2121441.1"/>
    <property type="molecule type" value="Genomic_DNA"/>
</dbReference>
<dbReference type="GO" id="GO:0034087">
    <property type="term" value="P:establishment of mitotic sister chromatid cohesion"/>
    <property type="evidence" value="ECO:0007669"/>
    <property type="project" value="TreeGrafter"/>
</dbReference>
<feature type="domain" description="Sister chromatid cohesion C-terminal" evidence="3">
    <location>
        <begin position="1423"/>
        <end position="1607"/>
    </location>
</feature>
<name>A0A6A5ZT64_9PLEO</name>
<dbReference type="PANTHER" id="PTHR21704">
    <property type="entry name" value="NIPPED-B-LIKE PROTEIN DELANGIN SCC2-RELATED"/>
    <property type="match status" value="1"/>
</dbReference>
<dbReference type="PANTHER" id="PTHR21704:SF18">
    <property type="entry name" value="NIPPED-B-LIKE PROTEIN"/>
    <property type="match status" value="1"/>
</dbReference>
<dbReference type="GO" id="GO:0003682">
    <property type="term" value="F:chromatin binding"/>
    <property type="evidence" value="ECO:0007669"/>
    <property type="project" value="TreeGrafter"/>
</dbReference>
<dbReference type="SUPFAM" id="SSF48371">
    <property type="entry name" value="ARM repeat"/>
    <property type="match status" value="1"/>
</dbReference>
<feature type="compositionally biased region" description="Basic and acidic residues" evidence="2">
    <location>
        <begin position="228"/>
        <end position="256"/>
    </location>
</feature>
<keyword evidence="1" id="KW-0539">Nucleus</keyword>
<comment type="subcellular location">
    <subcellularLocation>
        <location evidence="1">Nucleus</location>
    </subcellularLocation>
</comment>
<feature type="compositionally biased region" description="Low complexity" evidence="2">
    <location>
        <begin position="173"/>
        <end position="216"/>
    </location>
</feature>
<dbReference type="GO" id="GO:1990414">
    <property type="term" value="P:replication-born double-strand break repair via sister chromatid exchange"/>
    <property type="evidence" value="ECO:0007669"/>
    <property type="project" value="TreeGrafter"/>
</dbReference>
<feature type="region of interest" description="Disordered" evidence="2">
    <location>
        <begin position="158"/>
        <end position="263"/>
    </location>
</feature>
<dbReference type="GO" id="GO:0140588">
    <property type="term" value="P:chromatin looping"/>
    <property type="evidence" value="ECO:0007669"/>
    <property type="project" value="InterPro"/>
</dbReference>
<dbReference type="GO" id="GO:0090694">
    <property type="term" value="C:Scc2-Scc4 cohesin loading complex"/>
    <property type="evidence" value="ECO:0007669"/>
    <property type="project" value="TreeGrafter"/>
</dbReference>
<organism evidence="4 5">
    <name type="scientific">Lophiotrema nucula</name>
    <dbReference type="NCBI Taxonomy" id="690887"/>
    <lineage>
        <taxon>Eukaryota</taxon>
        <taxon>Fungi</taxon>
        <taxon>Dikarya</taxon>
        <taxon>Ascomycota</taxon>
        <taxon>Pezizomycotina</taxon>
        <taxon>Dothideomycetes</taxon>
        <taxon>Pleosporomycetidae</taxon>
        <taxon>Pleosporales</taxon>
        <taxon>Lophiotremataceae</taxon>
        <taxon>Lophiotrema</taxon>
    </lineage>
</organism>
<keyword evidence="5" id="KW-1185">Reference proteome</keyword>
<evidence type="ECO:0000256" key="1">
    <source>
        <dbReference type="RuleBase" id="RU364107"/>
    </source>
</evidence>
<feature type="compositionally biased region" description="Basic residues" evidence="2">
    <location>
        <begin position="608"/>
        <end position="619"/>
    </location>
</feature>
<protein>
    <recommendedName>
        <fullName evidence="1">Sister chromatid cohesion protein</fullName>
    </recommendedName>
</protein>
<evidence type="ECO:0000256" key="2">
    <source>
        <dbReference type="SAM" id="MobiDB-lite"/>
    </source>
</evidence>
<dbReference type="GO" id="GO:0010468">
    <property type="term" value="P:regulation of gene expression"/>
    <property type="evidence" value="ECO:0007669"/>
    <property type="project" value="InterPro"/>
</dbReference>
<dbReference type="Gene3D" id="1.25.10.10">
    <property type="entry name" value="Leucine-rich Repeat Variant"/>
    <property type="match status" value="1"/>
</dbReference>
<sequence>MASANGNWHNANGNGLPIRPPTVDEALPYSPFTSIVPFSPDIIPYPSAEPPIPPTTLTAEQQETAKKTVGTLNAEIKALPVQSQHLQRVLPELQKLLNPDDLTYFEFKSTTQLPTPPPDSPHIVSAPNGSAPSYTPSLSPFATMLLQNTEIFYKEPGMASPQKRHQRQPVPQPSSQSRSHPQVVVANSVASARNSGSSFPSTAPSSTSTPARPGPAVVIKPQTSVPREQYRRYDDITFDNESSRKRDSARAVDEGPKLTTQQREIADRQIHKLKDLVDQFVEAKDDMDDFNNTYDTITSEGVDFSTLKSERVEQLRGAVLNVLNIGSFHLVPASLILRIQSLCEPSIAVTSQLSIDPVGISEKEDDPRWLEDMATTEAGLTATRIVLETMTAGSDDRRTCSEDLIAILVKALKHVLDSCIFPIVKSRDNQSDSQQLFEKARKNKKQLLDVLRLCTRVFKLLGELLSKVTVAEIVLSPIETVAKDSLFVQNSDSETHAALGIQQVETLRQRACDVLVQIFAGYAGERQRNDFVDLILAEVGTLSDKASARQFKSTHENNIMLISALFMRFVHAAASKSSHGLGSPEEDELDEEDDAEEDDYSEDDSRRRVSKAPRRRHKVLGGRAHNADELFVNARETARRLASYLITEALKPKSNDKQFKSLMDMIIQDFCSYLGSPEWPAADLLLQTLLGMMMGVLRDQKRPVNDKHLALNAMSIMAVGILDFTYRAKQHQRALDISQSELSNKLVRLAEDAINDSIDGTDLLSFDGPYRNIIESLPSYLGTALEDSHTRSVLSCHITFWSRDLKTACQSDAITASGFQPPPTLERNLTKMVADPEWIFREYVPQKVSDSQSQLAAGIITLQGRFCRSLPNLVTLLINNTSNSSAKLQARAMSGLTAMVDKDARVLTEHQIISLSRKLENESSAQVRSYTLGLIATCLANDPSMERHCLDTILRRLGDPSTDPRKRAIKLLRDIYISKISKDKRLNIARSLLGLVRDPENTIVELVRQTLEDMWFSAPTAAKTDESHLKLDRSKRASMLVDVVHAIEKNPASLENIETFFTDALAEKAKNSTANSRTCKELVADLLDSVIGGDDKSQAHVLQTLSILAKVEPNLFTSNQVQLLKTYIKDLKTADELAIFRFTVRIFRYVLPVLPAVQVTFAEDIFTILKEGSSKLANWAAANILTCKETLVDVAHCLQTISPLILGEENQPPPRSQSGVQRVLLMVAGTLVQLAVTAAKPPVADVAEANSPAIRRFVTFLLLLGTFGKVWKLDKHAATFQPILRAQSRRSNLPPSPALRHLQDWNGRSVPVLFIENVLPLTMQAWHPRIRKQALSCLGEICHSSPGGFLRDDVAQAFRSALNRQSDEETKFIVLQQFRDFFATTERRSETGADIAVGEGAARGEERLIGSFKANDNDGAPLHLAQSYLSQIVQIALAQPNALAALATETIISVSRQGLVHPKKCGPPLVVLTTSPNTHIASIAHAEFHSMHLKNESILEKEYVTAVHQAYIYQRDVYNDPRGMIEETYRPKLGLFFTSLREGKRQTLKKFISNLCKRINFDLATLDSSRELPDAVLFARFCLENLGLFDLNRVDDIVHLTSELERIVLKGTGPTVALAIENELAKEISQPSLAPMLDDASIEPLVPLPIQQDAAIQNSIKEAMTEERLRQLATASIIIQMMWEARTFLKRAWNLQKTVTKADLPKPSTRLAFVTGRELYDSLSTLINGALDTPESMRKACNDCAELVNVDKEAAINDENADGEDALAQAAAAGYETPDENGEPSSASVPTSGKGRKRKSSVGLVGHTPKKSRGRPKGSTNKSRKSRTPESDEE</sequence>
<evidence type="ECO:0000313" key="4">
    <source>
        <dbReference type="EMBL" id="KAF2121441.1"/>
    </source>
</evidence>
<dbReference type="Pfam" id="PF12830">
    <property type="entry name" value="Nipped-B_C"/>
    <property type="match status" value="1"/>
</dbReference>
<feature type="compositionally biased region" description="Acidic residues" evidence="2">
    <location>
        <begin position="584"/>
        <end position="602"/>
    </location>
</feature>
<dbReference type="GO" id="GO:0061775">
    <property type="term" value="F:cohesin loader activity"/>
    <property type="evidence" value="ECO:0007669"/>
    <property type="project" value="InterPro"/>
</dbReference>
<dbReference type="GO" id="GO:0071169">
    <property type="term" value="P:establishment of protein localization to chromatin"/>
    <property type="evidence" value="ECO:0007669"/>
    <property type="project" value="TreeGrafter"/>
</dbReference>
<gene>
    <name evidence="4" type="ORF">BDV96DRAFT_640833</name>
</gene>
<dbReference type="InterPro" id="IPR024986">
    <property type="entry name" value="Nipped-B_C"/>
</dbReference>
<feature type="region of interest" description="Disordered" evidence="2">
    <location>
        <begin position="109"/>
        <end position="135"/>
    </location>
</feature>
<reference evidence="4" key="1">
    <citation type="journal article" date="2020" name="Stud. Mycol.">
        <title>101 Dothideomycetes genomes: a test case for predicting lifestyles and emergence of pathogens.</title>
        <authorList>
            <person name="Haridas S."/>
            <person name="Albert R."/>
            <person name="Binder M."/>
            <person name="Bloem J."/>
            <person name="Labutti K."/>
            <person name="Salamov A."/>
            <person name="Andreopoulos B."/>
            <person name="Baker S."/>
            <person name="Barry K."/>
            <person name="Bills G."/>
            <person name="Bluhm B."/>
            <person name="Cannon C."/>
            <person name="Castanera R."/>
            <person name="Culley D."/>
            <person name="Daum C."/>
            <person name="Ezra D."/>
            <person name="Gonzalez J."/>
            <person name="Henrissat B."/>
            <person name="Kuo A."/>
            <person name="Liang C."/>
            <person name="Lipzen A."/>
            <person name="Lutzoni F."/>
            <person name="Magnuson J."/>
            <person name="Mondo S."/>
            <person name="Nolan M."/>
            <person name="Ohm R."/>
            <person name="Pangilinan J."/>
            <person name="Park H.-J."/>
            <person name="Ramirez L."/>
            <person name="Alfaro M."/>
            <person name="Sun H."/>
            <person name="Tritt A."/>
            <person name="Yoshinaga Y."/>
            <person name="Zwiers L.-H."/>
            <person name="Turgeon B."/>
            <person name="Goodwin S."/>
            <person name="Spatafora J."/>
            <person name="Crous P."/>
            <person name="Grigoriev I."/>
        </authorList>
    </citation>
    <scope>NUCLEOTIDE SEQUENCE</scope>
    <source>
        <strain evidence="4">CBS 627.86</strain>
    </source>
</reference>
<keyword evidence="1" id="KW-0677">Repeat</keyword>
<feature type="compositionally biased region" description="Basic residues" evidence="2">
    <location>
        <begin position="1808"/>
        <end position="1826"/>
    </location>
</feature>
<evidence type="ECO:0000313" key="5">
    <source>
        <dbReference type="Proteomes" id="UP000799770"/>
    </source>
</evidence>
<accession>A0A6A5ZT64</accession>
<dbReference type="Proteomes" id="UP000799770">
    <property type="component" value="Unassembled WGS sequence"/>
</dbReference>
<comment type="similarity">
    <text evidence="1">Belongs to the SCC2/Nipped-B family.</text>
</comment>
<dbReference type="OrthoDB" id="418242at2759"/>
<feature type="region of interest" description="Disordered" evidence="2">
    <location>
        <begin position="577"/>
        <end position="619"/>
    </location>
</feature>
<dbReference type="CDD" id="cd23958">
    <property type="entry name" value="SCC2"/>
    <property type="match status" value="1"/>
</dbReference>
<keyword evidence="1" id="KW-0131">Cell cycle</keyword>
<dbReference type="InterPro" id="IPR011989">
    <property type="entry name" value="ARM-like"/>
</dbReference>
<dbReference type="InterPro" id="IPR016024">
    <property type="entry name" value="ARM-type_fold"/>
</dbReference>
<evidence type="ECO:0000259" key="3">
    <source>
        <dbReference type="Pfam" id="PF12830"/>
    </source>
</evidence>
<dbReference type="InterPro" id="IPR033031">
    <property type="entry name" value="Scc2/Nipped-B"/>
</dbReference>
<proteinExistence type="inferred from homology"/>